<name>D8Q8R4_SCHCM</name>
<feature type="region of interest" description="Disordered" evidence="1">
    <location>
        <begin position="201"/>
        <end position="311"/>
    </location>
</feature>
<reference evidence="2 3" key="1">
    <citation type="journal article" date="2010" name="Nat. Biotechnol.">
        <title>Genome sequence of the model mushroom Schizophyllum commune.</title>
        <authorList>
            <person name="Ohm R.A."/>
            <person name="de Jong J.F."/>
            <person name="Lugones L.G."/>
            <person name="Aerts A."/>
            <person name="Kothe E."/>
            <person name="Stajich J.E."/>
            <person name="de Vries R.P."/>
            <person name="Record E."/>
            <person name="Levasseur A."/>
            <person name="Baker S.E."/>
            <person name="Bartholomew K.A."/>
            <person name="Coutinho P.M."/>
            <person name="Erdmann S."/>
            <person name="Fowler T.J."/>
            <person name="Gathman A.C."/>
            <person name="Lombard V."/>
            <person name="Henrissat B."/>
            <person name="Knabe N."/>
            <person name="Kuees U."/>
            <person name="Lilly W.W."/>
            <person name="Lindquist E."/>
            <person name="Lucas S."/>
            <person name="Magnuson J.K."/>
            <person name="Piumi F."/>
            <person name="Raudaskoski M."/>
            <person name="Salamov A."/>
            <person name="Schmutz J."/>
            <person name="Schwarze F.W.M.R."/>
            <person name="vanKuyk P.A."/>
            <person name="Horton J.S."/>
            <person name="Grigoriev I.V."/>
            <person name="Woesten H.A.B."/>
        </authorList>
    </citation>
    <scope>NUCLEOTIDE SEQUENCE [LARGE SCALE GENOMIC DNA]</scope>
    <source>
        <strain evidence="3">H4-8 / FGSC 9210</strain>
    </source>
</reference>
<organism evidence="3">
    <name type="scientific">Schizophyllum commune (strain H4-8 / FGSC 9210)</name>
    <name type="common">Split gill fungus</name>
    <dbReference type="NCBI Taxonomy" id="578458"/>
    <lineage>
        <taxon>Eukaryota</taxon>
        <taxon>Fungi</taxon>
        <taxon>Dikarya</taxon>
        <taxon>Basidiomycota</taxon>
        <taxon>Agaricomycotina</taxon>
        <taxon>Agaricomycetes</taxon>
        <taxon>Agaricomycetidae</taxon>
        <taxon>Agaricales</taxon>
        <taxon>Schizophyllaceae</taxon>
        <taxon>Schizophyllum</taxon>
    </lineage>
</organism>
<evidence type="ECO:0000313" key="2">
    <source>
        <dbReference type="EMBL" id="EFI95107.1"/>
    </source>
</evidence>
<dbReference type="HOGENOM" id="CLU_894745_0_0_1"/>
<keyword evidence="3" id="KW-1185">Reference proteome</keyword>
<feature type="compositionally biased region" description="Acidic residues" evidence="1">
    <location>
        <begin position="204"/>
        <end position="227"/>
    </location>
</feature>
<dbReference type="GeneID" id="9587916"/>
<dbReference type="VEuPathDB" id="FungiDB:SCHCODRAFT_02507891"/>
<accession>D8Q8R4</accession>
<dbReference type="RefSeq" id="XP_003030010.1">
    <property type="nucleotide sequence ID" value="XM_003029964.1"/>
</dbReference>
<proteinExistence type="predicted"/>
<dbReference type="KEGG" id="scm:SCHCO_02507891"/>
<evidence type="ECO:0000256" key="1">
    <source>
        <dbReference type="SAM" id="MobiDB-lite"/>
    </source>
</evidence>
<gene>
    <name evidence="2" type="ORF">SCHCODRAFT_235817</name>
</gene>
<dbReference type="OrthoDB" id="10267798at2759"/>
<dbReference type="Proteomes" id="UP000007431">
    <property type="component" value="Unassembled WGS sequence"/>
</dbReference>
<evidence type="ECO:0000313" key="3">
    <source>
        <dbReference type="Proteomes" id="UP000007431"/>
    </source>
</evidence>
<sequence>MLMSCLLTPVLALRKTCLVSIGHVHTHTKFMKKEKDRGYIPCAYSRCSHRAPTQEDLWYQHVLPNHLQRIELQCPVQSCTTKAVSALHTLALENSASTSSRAIGVLPTVPQRARRKQLEPEEEQVDLCTIEFDDFEPGQISVSDNASGAPCFPHQNIVTHPAPFRTEVSRPPVLVQPPKVLEPPPSILYHAWEIEVNKRLPPEPQEEDDDDDGPSEPDSDYDSEDCDPTPAHMPLIVSSTGPPANATGSSLTPSSSHVATQGNRDARYADRSTRKRTAGSPPETCSARPSKSRRTSMQDISDLAADLHLDT</sequence>
<dbReference type="AlphaFoldDB" id="D8Q8R4"/>
<dbReference type="EMBL" id="GL377308">
    <property type="protein sequence ID" value="EFI95107.1"/>
    <property type="molecule type" value="Genomic_DNA"/>
</dbReference>
<protein>
    <submittedName>
        <fullName evidence="2">Uncharacterized protein</fullName>
    </submittedName>
</protein>
<feature type="compositionally biased region" description="Polar residues" evidence="1">
    <location>
        <begin position="237"/>
        <end position="263"/>
    </location>
</feature>
<dbReference type="InParanoid" id="D8Q8R4"/>